<evidence type="ECO:0000313" key="2">
    <source>
        <dbReference type="EMBL" id="GFY87727.1"/>
    </source>
</evidence>
<reference evidence="2 3" key="1">
    <citation type="submission" date="2019-07" db="EMBL/GenBank/DDBJ databases">
        <title>De Novo Assembly of kiwifruit Actinidia rufa.</title>
        <authorList>
            <person name="Sugita-Konishi S."/>
            <person name="Sato K."/>
            <person name="Mori E."/>
            <person name="Abe Y."/>
            <person name="Kisaki G."/>
            <person name="Hamano K."/>
            <person name="Suezawa K."/>
            <person name="Otani M."/>
            <person name="Fukuda T."/>
            <person name="Manabe T."/>
            <person name="Gomi K."/>
            <person name="Tabuchi M."/>
            <person name="Akimitsu K."/>
            <person name="Kataoka I."/>
        </authorList>
    </citation>
    <scope>NUCLEOTIDE SEQUENCE [LARGE SCALE GENOMIC DNA]</scope>
    <source>
        <strain evidence="3">cv. Fuchu</strain>
    </source>
</reference>
<dbReference type="AlphaFoldDB" id="A0A7J0EQ74"/>
<proteinExistence type="predicted"/>
<sequence length="384" mass="42402">MDMYRAIVKMGQDGKADGVQVTTDQIQSELEVLVKSLNECCKSYGLRAKPTTLVELPFGWQPGIQEGAADWDENWDKFEDEEALSSRGERVPGDAHNEEGVARSPPESPAHASKSPSNKSENSPSRKNFNADGSSHAIDTQSEHGAADSVVSGDKSFYEQSWGGAFDTNYDTNSGWDFGSGPIKEMDYNNYKHSESSFFDTGDLGLPPIRTDMYQRKSPFAFGDSVPSTPLFDSGDCRDSPQADNTFQKKSTYAFDSVPSTTFADNLFQSQSIYTFNSVPSTPHADNLFQSKNTYTFDSVPSSPLADSLFQQKSAFAFDSVPSTPMYNFSNSHEGTAESEISQGFFQPRDNGRFDSFHSTKDSDDTRGFQSFDDMDPFGSSRLF</sequence>
<dbReference type="Proteomes" id="UP000585474">
    <property type="component" value="Unassembled WGS sequence"/>
</dbReference>
<evidence type="ECO:0000256" key="1">
    <source>
        <dbReference type="SAM" id="MobiDB-lite"/>
    </source>
</evidence>
<accession>A0A7J0EQ74</accession>
<gene>
    <name evidence="2" type="ORF">Acr_05g0013660</name>
</gene>
<dbReference type="EMBL" id="BJWL01000005">
    <property type="protein sequence ID" value="GFY87727.1"/>
    <property type="molecule type" value="Genomic_DNA"/>
</dbReference>
<dbReference type="OrthoDB" id="1693985at2759"/>
<dbReference type="GO" id="GO:0005737">
    <property type="term" value="C:cytoplasm"/>
    <property type="evidence" value="ECO:0007669"/>
    <property type="project" value="TreeGrafter"/>
</dbReference>
<dbReference type="GO" id="GO:0016197">
    <property type="term" value="P:endosomal transport"/>
    <property type="evidence" value="ECO:0007669"/>
    <property type="project" value="TreeGrafter"/>
</dbReference>
<dbReference type="PANTHER" id="PTHR11216">
    <property type="entry name" value="EH DOMAIN"/>
    <property type="match status" value="1"/>
</dbReference>
<comment type="caution">
    <text evidence="2">The sequence shown here is derived from an EMBL/GenBank/DDBJ whole genome shotgun (WGS) entry which is preliminary data.</text>
</comment>
<dbReference type="GO" id="GO:0006897">
    <property type="term" value="P:endocytosis"/>
    <property type="evidence" value="ECO:0007669"/>
    <property type="project" value="TreeGrafter"/>
</dbReference>
<feature type="region of interest" description="Disordered" evidence="1">
    <location>
        <begin position="80"/>
        <end position="151"/>
    </location>
</feature>
<feature type="compositionally biased region" description="Basic and acidic residues" evidence="1">
    <location>
        <begin position="87"/>
        <end position="101"/>
    </location>
</feature>
<organism evidence="2 3">
    <name type="scientific">Actinidia rufa</name>
    <dbReference type="NCBI Taxonomy" id="165716"/>
    <lineage>
        <taxon>Eukaryota</taxon>
        <taxon>Viridiplantae</taxon>
        <taxon>Streptophyta</taxon>
        <taxon>Embryophyta</taxon>
        <taxon>Tracheophyta</taxon>
        <taxon>Spermatophyta</taxon>
        <taxon>Magnoliopsida</taxon>
        <taxon>eudicotyledons</taxon>
        <taxon>Gunneridae</taxon>
        <taxon>Pentapetalae</taxon>
        <taxon>asterids</taxon>
        <taxon>Ericales</taxon>
        <taxon>Actinidiaceae</taxon>
        <taxon>Actinidia</taxon>
    </lineage>
</organism>
<feature type="compositionally biased region" description="Low complexity" evidence="1">
    <location>
        <begin position="113"/>
        <end position="125"/>
    </location>
</feature>
<protein>
    <submittedName>
        <fullName evidence="2">Calcium-binding EF hand family protein</fullName>
    </submittedName>
</protein>
<keyword evidence="3" id="KW-1185">Reference proteome</keyword>
<evidence type="ECO:0000313" key="3">
    <source>
        <dbReference type="Proteomes" id="UP000585474"/>
    </source>
</evidence>
<name>A0A7J0EQ74_9ERIC</name>
<dbReference type="GO" id="GO:0005886">
    <property type="term" value="C:plasma membrane"/>
    <property type="evidence" value="ECO:0007669"/>
    <property type="project" value="TreeGrafter"/>
</dbReference>
<dbReference type="PANTHER" id="PTHR11216:SF161">
    <property type="entry name" value="CALCIUM-BINDING EF HAND FAMILY PROTEIN"/>
    <property type="match status" value="1"/>
</dbReference>
<feature type="compositionally biased region" description="Polar residues" evidence="1">
    <location>
        <begin position="126"/>
        <end position="140"/>
    </location>
</feature>